<proteinExistence type="predicted"/>
<protein>
    <submittedName>
        <fullName evidence="1">Uncharacterized protein</fullName>
    </submittedName>
</protein>
<accession>A0A0B6YQX5</accession>
<evidence type="ECO:0000313" key="1">
    <source>
        <dbReference type="EMBL" id="CEK58532.1"/>
    </source>
</evidence>
<name>A0A0B6YQX5_9EUPU</name>
<reference evidence="1" key="1">
    <citation type="submission" date="2014-12" db="EMBL/GenBank/DDBJ databases">
        <title>Insight into the proteome of Arion vulgaris.</title>
        <authorList>
            <person name="Aradska J."/>
            <person name="Bulat T."/>
            <person name="Smidak R."/>
            <person name="Sarate P."/>
            <person name="Gangsoo J."/>
            <person name="Sialana F."/>
            <person name="Bilban M."/>
            <person name="Lubec G."/>
        </authorList>
    </citation>
    <scope>NUCLEOTIDE SEQUENCE</scope>
    <source>
        <tissue evidence="1">Skin</tissue>
    </source>
</reference>
<sequence length="73" mass="8034">MASAAAAKLLMSGFIRYDPNRKNSLVLPEIEPVSLFCLGSPHCVFYPSPPSLIFCSTCPTVVPSVVPSYHHRW</sequence>
<dbReference type="EMBL" id="HACG01011667">
    <property type="protein sequence ID" value="CEK58532.1"/>
    <property type="molecule type" value="Transcribed_RNA"/>
</dbReference>
<feature type="non-terminal residue" evidence="1">
    <location>
        <position position="73"/>
    </location>
</feature>
<dbReference type="AlphaFoldDB" id="A0A0B6YQX5"/>
<organism evidence="1">
    <name type="scientific">Arion vulgaris</name>
    <dbReference type="NCBI Taxonomy" id="1028688"/>
    <lineage>
        <taxon>Eukaryota</taxon>
        <taxon>Metazoa</taxon>
        <taxon>Spiralia</taxon>
        <taxon>Lophotrochozoa</taxon>
        <taxon>Mollusca</taxon>
        <taxon>Gastropoda</taxon>
        <taxon>Heterobranchia</taxon>
        <taxon>Euthyneura</taxon>
        <taxon>Panpulmonata</taxon>
        <taxon>Eupulmonata</taxon>
        <taxon>Stylommatophora</taxon>
        <taxon>Helicina</taxon>
        <taxon>Arionoidea</taxon>
        <taxon>Arionidae</taxon>
        <taxon>Arion</taxon>
    </lineage>
</organism>
<gene>
    <name evidence="1" type="primary">ORF33401</name>
</gene>